<dbReference type="RefSeq" id="WP_158034683.1">
    <property type="nucleotide sequence ID" value="NZ_ML708625.1"/>
</dbReference>
<feature type="transmembrane region" description="Helical" evidence="1">
    <location>
        <begin position="81"/>
        <end position="101"/>
    </location>
</feature>
<keyword evidence="3" id="KW-1185">Reference proteome</keyword>
<evidence type="ECO:0000313" key="3">
    <source>
        <dbReference type="Proteomes" id="UP000325957"/>
    </source>
</evidence>
<keyword evidence="1" id="KW-0812">Transmembrane</keyword>
<feature type="transmembrane region" description="Helical" evidence="1">
    <location>
        <begin position="56"/>
        <end position="74"/>
    </location>
</feature>
<keyword evidence="1" id="KW-0472">Membrane</keyword>
<dbReference type="EMBL" id="SZWF01000021">
    <property type="protein sequence ID" value="KAA9393370.1"/>
    <property type="molecule type" value="Genomic_DNA"/>
</dbReference>
<keyword evidence="1" id="KW-1133">Transmembrane helix</keyword>
<evidence type="ECO:0000256" key="1">
    <source>
        <dbReference type="SAM" id="Phobius"/>
    </source>
</evidence>
<dbReference type="Pfam" id="PF11255">
    <property type="entry name" value="DUF3054"/>
    <property type="match status" value="1"/>
</dbReference>
<dbReference type="OrthoDB" id="3698172at2"/>
<gene>
    <name evidence="2" type="ORF">FCK90_12765</name>
</gene>
<protein>
    <submittedName>
        <fullName evidence="2">DUF3054 domain-containing protein</fullName>
    </submittedName>
</protein>
<comment type="caution">
    <text evidence="2">The sequence shown here is derived from an EMBL/GenBank/DDBJ whole genome shotgun (WGS) entry which is preliminary data.</text>
</comment>
<name>A0A5J5KVU9_9MICC</name>
<dbReference type="AlphaFoldDB" id="A0A5J5KVU9"/>
<reference evidence="2 3" key="1">
    <citation type="submission" date="2019-05" db="EMBL/GenBank/DDBJ databases">
        <title>Kocuria coralli sp. nov., a novel actinobacterium isolated from coral reef seawater.</title>
        <authorList>
            <person name="Li J."/>
        </authorList>
    </citation>
    <scope>NUCLEOTIDE SEQUENCE [LARGE SCALE GENOMIC DNA]</scope>
    <source>
        <strain evidence="2 3">SCSIO 13007</strain>
    </source>
</reference>
<dbReference type="InterPro" id="IPR021414">
    <property type="entry name" value="DUF3054"/>
</dbReference>
<feature type="transmembrane region" description="Helical" evidence="1">
    <location>
        <begin position="107"/>
        <end position="132"/>
    </location>
</feature>
<dbReference type="Proteomes" id="UP000325957">
    <property type="component" value="Unassembled WGS sequence"/>
</dbReference>
<accession>A0A5J5KVU9</accession>
<organism evidence="2 3">
    <name type="scientific">Kocuria coralli</name>
    <dbReference type="NCBI Taxonomy" id="1461025"/>
    <lineage>
        <taxon>Bacteria</taxon>
        <taxon>Bacillati</taxon>
        <taxon>Actinomycetota</taxon>
        <taxon>Actinomycetes</taxon>
        <taxon>Micrococcales</taxon>
        <taxon>Micrococcaceae</taxon>
        <taxon>Kocuria</taxon>
    </lineage>
</organism>
<sequence length="147" mass="15557">MIPDPLPQPADEELPVKNVRGAVVAWIAIDLVLVCVFAALGRTFHGEDPWGFLDTAWPFLAAASVGWVGIALARRPGISPLGGLILWAVTVVGGLTMRSVSGGGVQWSFAVVTALVLLVFLLGWRLIAWVILRGRSRPAGPGADPRS</sequence>
<proteinExistence type="predicted"/>
<feature type="transmembrane region" description="Helical" evidence="1">
    <location>
        <begin position="21"/>
        <end position="44"/>
    </location>
</feature>
<evidence type="ECO:0000313" key="2">
    <source>
        <dbReference type="EMBL" id="KAA9393370.1"/>
    </source>
</evidence>